<dbReference type="GO" id="GO:0022857">
    <property type="term" value="F:transmembrane transporter activity"/>
    <property type="evidence" value="ECO:0007669"/>
    <property type="project" value="InterPro"/>
</dbReference>
<dbReference type="InterPro" id="IPR036259">
    <property type="entry name" value="MFS_trans_sf"/>
</dbReference>
<feature type="transmembrane region" description="Helical" evidence="6">
    <location>
        <begin position="318"/>
        <end position="336"/>
    </location>
</feature>
<feature type="transmembrane region" description="Helical" evidence="6">
    <location>
        <begin position="224"/>
        <end position="244"/>
    </location>
</feature>
<feature type="transmembrane region" description="Helical" evidence="6">
    <location>
        <begin position="150"/>
        <end position="172"/>
    </location>
</feature>
<keyword evidence="5 6" id="KW-0472">Membrane</keyword>
<dbReference type="GO" id="GO:0005886">
    <property type="term" value="C:plasma membrane"/>
    <property type="evidence" value="ECO:0007669"/>
    <property type="project" value="UniProtKB-SubCell"/>
</dbReference>
<evidence type="ECO:0000256" key="2">
    <source>
        <dbReference type="ARBA" id="ARBA00022475"/>
    </source>
</evidence>
<dbReference type="AlphaFoldDB" id="A0A3A5H518"/>
<feature type="transmembrane region" description="Helical" evidence="6">
    <location>
        <begin position="48"/>
        <end position="70"/>
    </location>
</feature>
<comment type="caution">
    <text evidence="7">The sequence shown here is derived from an EMBL/GenBank/DDBJ whole genome shotgun (WGS) entry which is preliminary data.</text>
</comment>
<feature type="transmembrane region" description="Helical" evidence="6">
    <location>
        <begin position="114"/>
        <end position="138"/>
    </location>
</feature>
<dbReference type="PANTHER" id="PTHR23513">
    <property type="entry name" value="INTEGRAL MEMBRANE EFFLUX PROTEIN-RELATED"/>
    <property type="match status" value="1"/>
</dbReference>
<dbReference type="EMBL" id="QYRP01000002">
    <property type="protein sequence ID" value="RJS44958.1"/>
    <property type="molecule type" value="Genomic_DNA"/>
</dbReference>
<feature type="transmembrane region" description="Helical" evidence="6">
    <location>
        <begin position="264"/>
        <end position="283"/>
    </location>
</feature>
<dbReference type="Proteomes" id="UP000276542">
    <property type="component" value="Unassembled WGS sequence"/>
</dbReference>
<keyword evidence="3 6" id="KW-0812">Transmembrane</keyword>
<sequence length="407" mass="40668">MSALADRVVPARLGDGVRRLLPAVWLTHVVDGVALAAGPLAVASVTHAPLPIALAVALQRVPFLLLGPYAAALADLAHRRTLVVVGNGLRACVLLLLALAIGTGHASVGGLLSALLVLGVLETVVDAATGPIGAMLVTEPDDLATLTDRVDAGFMLGTQLLGPALGALLFTVGGGVPFAAQASLLVLAAWVLSGLVLAGPARAAGRRRRSARTRRPIRTGLRRIAVDPALSALALAAMASQAAWAAGWSLLVLYAADQLGVGPVGFGLLISAGAAGGLAGVLLEDRIARLTAPGRLLRAGLLAEAVGYSALALTTVAWLAYVAVALLGVVAVVWSGQLRAERRARVAPVASEAVSAAVVALALSSIVAGCVAGGLLATVGGVAAAYWGAAAVSLAALGLLWRRLAAL</sequence>
<organism evidence="7 8">
    <name type="scientific">Nocardioides cavernaquae</name>
    <dbReference type="NCBI Taxonomy" id="2321396"/>
    <lineage>
        <taxon>Bacteria</taxon>
        <taxon>Bacillati</taxon>
        <taxon>Actinomycetota</taxon>
        <taxon>Actinomycetes</taxon>
        <taxon>Propionibacteriales</taxon>
        <taxon>Nocardioidaceae</taxon>
        <taxon>Nocardioides</taxon>
    </lineage>
</organism>
<evidence type="ECO:0000313" key="7">
    <source>
        <dbReference type="EMBL" id="RJS44958.1"/>
    </source>
</evidence>
<accession>A0A3A5H518</accession>
<feature type="transmembrane region" description="Helical" evidence="6">
    <location>
        <begin position="295"/>
        <end position="312"/>
    </location>
</feature>
<evidence type="ECO:0000256" key="6">
    <source>
        <dbReference type="SAM" id="Phobius"/>
    </source>
</evidence>
<dbReference type="Pfam" id="PF07690">
    <property type="entry name" value="MFS_1"/>
    <property type="match status" value="1"/>
</dbReference>
<dbReference type="RefSeq" id="WP_120058863.1">
    <property type="nucleotide sequence ID" value="NZ_QYRP01000002.1"/>
</dbReference>
<evidence type="ECO:0000313" key="8">
    <source>
        <dbReference type="Proteomes" id="UP000276542"/>
    </source>
</evidence>
<feature type="transmembrane region" description="Helical" evidence="6">
    <location>
        <begin position="356"/>
        <end position="377"/>
    </location>
</feature>
<gene>
    <name evidence="7" type="ORF">D4739_00995</name>
</gene>
<dbReference type="OrthoDB" id="145388at2"/>
<keyword evidence="2" id="KW-1003">Cell membrane</keyword>
<dbReference type="SUPFAM" id="SSF103473">
    <property type="entry name" value="MFS general substrate transporter"/>
    <property type="match status" value="1"/>
</dbReference>
<feature type="transmembrane region" description="Helical" evidence="6">
    <location>
        <begin position="20"/>
        <end position="42"/>
    </location>
</feature>
<feature type="transmembrane region" description="Helical" evidence="6">
    <location>
        <begin position="82"/>
        <end position="102"/>
    </location>
</feature>
<comment type="subcellular location">
    <subcellularLocation>
        <location evidence="1">Cell membrane</location>
        <topology evidence="1">Multi-pass membrane protein</topology>
    </subcellularLocation>
</comment>
<reference evidence="8" key="1">
    <citation type="submission" date="2018-09" db="EMBL/GenBank/DDBJ databases">
        <authorList>
            <person name="Zhu H."/>
        </authorList>
    </citation>
    <scope>NUCLEOTIDE SEQUENCE [LARGE SCALE GENOMIC DNA]</scope>
    <source>
        <strain evidence="8">K1W22B-1</strain>
    </source>
</reference>
<dbReference type="Gene3D" id="1.20.1250.20">
    <property type="entry name" value="MFS general substrate transporter like domains"/>
    <property type="match status" value="1"/>
</dbReference>
<name>A0A3A5H518_9ACTN</name>
<keyword evidence="8" id="KW-1185">Reference proteome</keyword>
<evidence type="ECO:0000256" key="5">
    <source>
        <dbReference type="ARBA" id="ARBA00023136"/>
    </source>
</evidence>
<feature type="transmembrane region" description="Helical" evidence="6">
    <location>
        <begin position="383"/>
        <end position="401"/>
    </location>
</feature>
<evidence type="ECO:0000256" key="3">
    <source>
        <dbReference type="ARBA" id="ARBA00022692"/>
    </source>
</evidence>
<dbReference type="InterPro" id="IPR011701">
    <property type="entry name" value="MFS"/>
</dbReference>
<feature type="transmembrane region" description="Helical" evidence="6">
    <location>
        <begin position="178"/>
        <end position="203"/>
    </location>
</feature>
<keyword evidence="4 6" id="KW-1133">Transmembrane helix</keyword>
<proteinExistence type="predicted"/>
<evidence type="ECO:0000256" key="4">
    <source>
        <dbReference type="ARBA" id="ARBA00022989"/>
    </source>
</evidence>
<protein>
    <submittedName>
        <fullName evidence="7">MFS transporter</fullName>
    </submittedName>
</protein>
<evidence type="ECO:0000256" key="1">
    <source>
        <dbReference type="ARBA" id="ARBA00004651"/>
    </source>
</evidence>
<dbReference type="PANTHER" id="PTHR23513:SF6">
    <property type="entry name" value="MAJOR FACILITATOR SUPERFAMILY ASSOCIATED DOMAIN-CONTAINING PROTEIN"/>
    <property type="match status" value="1"/>
</dbReference>